<accession>A0A814I5W4</accession>
<evidence type="ECO:0000256" key="1">
    <source>
        <dbReference type="SAM" id="MobiDB-lite"/>
    </source>
</evidence>
<feature type="non-terminal residue" evidence="2">
    <location>
        <position position="80"/>
    </location>
</feature>
<reference evidence="2" key="1">
    <citation type="submission" date="2021-02" db="EMBL/GenBank/DDBJ databases">
        <authorList>
            <person name="Nowell W R."/>
        </authorList>
    </citation>
    <scope>NUCLEOTIDE SEQUENCE</scope>
    <source>
        <strain evidence="2">Ploen Becks lab</strain>
    </source>
</reference>
<sequence length="80" mass="9327">MEVHEIILIDSNFGIENDDDDDDENDDEDEDDEESDKFDYVRSLMNHEVLARMSRSKRAEAARKNNLINEHMAKITGENI</sequence>
<feature type="non-terminal residue" evidence="2">
    <location>
        <position position="1"/>
    </location>
</feature>
<evidence type="ECO:0000313" key="3">
    <source>
        <dbReference type="Proteomes" id="UP000663879"/>
    </source>
</evidence>
<dbReference type="AlphaFoldDB" id="A0A814I5W4"/>
<gene>
    <name evidence="2" type="ORF">OXX778_LOCUS17266</name>
</gene>
<feature type="compositionally biased region" description="Acidic residues" evidence="1">
    <location>
        <begin position="16"/>
        <end position="36"/>
    </location>
</feature>
<feature type="region of interest" description="Disordered" evidence="1">
    <location>
        <begin position="9"/>
        <end position="38"/>
    </location>
</feature>
<comment type="caution">
    <text evidence="2">The sequence shown here is derived from an EMBL/GenBank/DDBJ whole genome shotgun (WGS) entry which is preliminary data.</text>
</comment>
<dbReference type="EMBL" id="CAJNOC010004360">
    <property type="protein sequence ID" value="CAF1018712.1"/>
    <property type="molecule type" value="Genomic_DNA"/>
</dbReference>
<proteinExistence type="predicted"/>
<organism evidence="2 3">
    <name type="scientific">Brachionus calyciflorus</name>
    <dbReference type="NCBI Taxonomy" id="104777"/>
    <lineage>
        <taxon>Eukaryota</taxon>
        <taxon>Metazoa</taxon>
        <taxon>Spiralia</taxon>
        <taxon>Gnathifera</taxon>
        <taxon>Rotifera</taxon>
        <taxon>Eurotatoria</taxon>
        <taxon>Monogononta</taxon>
        <taxon>Pseudotrocha</taxon>
        <taxon>Ploima</taxon>
        <taxon>Brachionidae</taxon>
        <taxon>Brachionus</taxon>
    </lineage>
</organism>
<dbReference type="Proteomes" id="UP000663879">
    <property type="component" value="Unassembled WGS sequence"/>
</dbReference>
<evidence type="ECO:0000313" key="2">
    <source>
        <dbReference type="EMBL" id="CAF1018712.1"/>
    </source>
</evidence>
<protein>
    <submittedName>
        <fullName evidence="2">Uncharacterized protein</fullName>
    </submittedName>
</protein>
<name>A0A814I5W4_9BILA</name>
<keyword evidence="3" id="KW-1185">Reference proteome</keyword>